<evidence type="ECO:0000313" key="3">
    <source>
        <dbReference type="Proteomes" id="UP001202674"/>
    </source>
</evidence>
<protein>
    <submittedName>
        <fullName evidence="2">Uncharacterized protein</fullName>
    </submittedName>
</protein>
<evidence type="ECO:0000256" key="1">
    <source>
        <dbReference type="SAM" id="Phobius"/>
    </source>
</evidence>
<keyword evidence="3" id="KW-1185">Reference proteome</keyword>
<dbReference type="InterPro" id="IPR056613">
    <property type="entry name" value="DUF7287"/>
</dbReference>
<dbReference type="RefSeq" id="WP_250597282.1">
    <property type="nucleotide sequence ID" value="NZ_JAKRVY010000006.1"/>
</dbReference>
<accession>A0AAE3FSK1</accession>
<organism evidence="2 3">
    <name type="scientific">Natranaeroarchaeum aerophilus</name>
    <dbReference type="NCBI Taxonomy" id="2917711"/>
    <lineage>
        <taxon>Archaea</taxon>
        <taxon>Methanobacteriati</taxon>
        <taxon>Methanobacteriota</taxon>
        <taxon>Stenosarchaea group</taxon>
        <taxon>Halobacteria</taxon>
        <taxon>Halobacteriales</taxon>
        <taxon>Natronoarchaeaceae</taxon>
        <taxon>Natranaeroarchaeum</taxon>
    </lineage>
</organism>
<feature type="transmembrane region" description="Helical" evidence="1">
    <location>
        <begin position="20"/>
        <end position="41"/>
    </location>
</feature>
<comment type="caution">
    <text evidence="2">The sequence shown here is derived from an EMBL/GenBank/DDBJ whole genome shotgun (WGS) entry which is preliminary data.</text>
</comment>
<proteinExistence type="predicted"/>
<evidence type="ECO:0000313" key="2">
    <source>
        <dbReference type="EMBL" id="MCL9814335.1"/>
    </source>
</evidence>
<dbReference type="Pfam" id="PF23958">
    <property type="entry name" value="DUF7287"/>
    <property type="match status" value="1"/>
</dbReference>
<reference evidence="2 3" key="1">
    <citation type="journal article" date="2022" name="Syst. Appl. Microbiol.">
        <title>Natronocalculus amylovorans gen. nov., sp. nov., and Natranaeroarchaeum aerophilus sp. nov., dominant culturable amylolytic natronoarchaea from hypersaline soda lakes in southwestern Siberia.</title>
        <authorList>
            <person name="Sorokin D.Y."/>
            <person name="Elcheninov A.G."/>
            <person name="Khizhniak T.V."/>
            <person name="Koenen M."/>
            <person name="Bale N.J."/>
            <person name="Damste J.S.S."/>
            <person name="Kublanov I.V."/>
        </authorList>
    </citation>
    <scope>NUCLEOTIDE SEQUENCE [LARGE SCALE GENOMIC DNA]</scope>
    <source>
        <strain evidence="2 3">AArc-St1-1</strain>
    </source>
</reference>
<sequence length="158" mass="17500">MAGTTNFWTEERAQTAQDFAIGISIFLLVVGAVFAYFPTLFTPYGQAIQGEDTSAQAERVGMLIVDGEEDRNVLTDESWVDEEGGQLQQDFGLASTSQVEITLTELEPDGEERARGGHEHQEQDASSISRIVQVNHEEFGDVNEDDCDPACRLTVRVW</sequence>
<keyword evidence="1" id="KW-1133">Transmembrane helix</keyword>
<keyword evidence="1" id="KW-0812">Transmembrane</keyword>
<dbReference type="AlphaFoldDB" id="A0AAE3FSK1"/>
<name>A0AAE3FSK1_9EURY</name>
<gene>
    <name evidence="2" type="ORF">AArcSt11_11800</name>
</gene>
<dbReference type="Proteomes" id="UP001202674">
    <property type="component" value="Unassembled WGS sequence"/>
</dbReference>
<keyword evidence="1" id="KW-0472">Membrane</keyword>
<dbReference type="EMBL" id="JAKRVY010000006">
    <property type="protein sequence ID" value="MCL9814335.1"/>
    <property type="molecule type" value="Genomic_DNA"/>
</dbReference>